<dbReference type="InterPro" id="IPR000010">
    <property type="entry name" value="Cystatin_dom"/>
</dbReference>
<dbReference type="GO" id="GO:0009409">
    <property type="term" value="P:response to cold"/>
    <property type="evidence" value="ECO:0007669"/>
    <property type="project" value="UniProtKB-ARBA"/>
</dbReference>
<keyword evidence="2 4" id="KW-0646">Protease inhibitor</keyword>
<keyword evidence="5" id="KW-1133">Transmembrane helix</keyword>
<dbReference type="CDD" id="cd00042">
    <property type="entry name" value="CY"/>
    <property type="match status" value="2"/>
</dbReference>
<comment type="caution">
    <text evidence="7">The sequence shown here is derived from an EMBL/GenBank/DDBJ whole genome shotgun (WGS) entry which is preliminary data.</text>
</comment>
<evidence type="ECO:0000256" key="1">
    <source>
        <dbReference type="ARBA" id="ARBA00007233"/>
    </source>
</evidence>
<keyword evidence="5" id="KW-0812">Transmembrane</keyword>
<dbReference type="EMBL" id="JBBPBK010000006">
    <property type="protein sequence ID" value="KAK9283226.1"/>
    <property type="molecule type" value="Genomic_DNA"/>
</dbReference>
<dbReference type="PANTHER" id="PTHR11413">
    <property type="entry name" value="CYSTATIN FAMILY MEMBER"/>
    <property type="match status" value="1"/>
</dbReference>
<feature type="signal peptide" evidence="4">
    <location>
        <begin position="1"/>
        <end position="26"/>
    </location>
</feature>
<feature type="domain" description="Cystatin" evidence="6">
    <location>
        <begin position="42"/>
        <end position="132"/>
    </location>
</feature>
<evidence type="ECO:0000256" key="2">
    <source>
        <dbReference type="ARBA" id="ARBA00022690"/>
    </source>
</evidence>
<reference evidence="7 8" key="1">
    <citation type="journal article" date="2024" name="Plant J.">
        <title>Genome sequences and population genomics reveal climatic adaptation and genomic divergence between two closely related sweetgum species.</title>
        <authorList>
            <person name="Xu W.Q."/>
            <person name="Ren C.Q."/>
            <person name="Zhang X.Y."/>
            <person name="Comes H.P."/>
            <person name="Liu X.H."/>
            <person name="Li Y.G."/>
            <person name="Kettle C.J."/>
            <person name="Jalonen R."/>
            <person name="Gaisberger H."/>
            <person name="Ma Y.Z."/>
            <person name="Qiu Y.X."/>
        </authorList>
    </citation>
    <scope>NUCLEOTIDE SEQUENCE [LARGE SCALE GENOMIC DNA]</scope>
    <source>
        <strain evidence="7">Hangzhou</strain>
    </source>
</reference>
<sequence>MMTFVSFSSAAIILLLSSLVLELSASGELGFCNQHDHRTGMATLGGIHDSQSSQNSAEIDGLARFAVEEHNKKENSLLEFARVVKAQEQVVAGTLHHLTLEVIDAGKKKLYEAKVWVKPWMNFKELQEFKHAGDAPSFTSSDLGVKKEGHGPGWQEVAAHDPGVQDAANHAVKTIQQRSNSLFPYELQEIVLAKAQVIPYDLVLFIYFILVIMILFYIISLIVCSDSLNMAHLSCASIMKQKCISFSFFCIHPL</sequence>
<keyword evidence="8" id="KW-1185">Reference proteome</keyword>
<evidence type="ECO:0000256" key="5">
    <source>
        <dbReference type="SAM" id="Phobius"/>
    </source>
</evidence>
<evidence type="ECO:0000313" key="8">
    <source>
        <dbReference type="Proteomes" id="UP001415857"/>
    </source>
</evidence>
<dbReference type="InterPro" id="IPR018073">
    <property type="entry name" value="Prot_inh_cystat_CS"/>
</dbReference>
<dbReference type="Gene3D" id="3.10.450.10">
    <property type="match status" value="2"/>
</dbReference>
<evidence type="ECO:0000259" key="6">
    <source>
        <dbReference type="SMART" id="SM00043"/>
    </source>
</evidence>
<organism evidence="7 8">
    <name type="scientific">Liquidambar formosana</name>
    <name type="common">Formosan gum</name>
    <dbReference type="NCBI Taxonomy" id="63359"/>
    <lineage>
        <taxon>Eukaryota</taxon>
        <taxon>Viridiplantae</taxon>
        <taxon>Streptophyta</taxon>
        <taxon>Embryophyta</taxon>
        <taxon>Tracheophyta</taxon>
        <taxon>Spermatophyta</taxon>
        <taxon>Magnoliopsida</taxon>
        <taxon>eudicotyledons</taxon>
        <taxon>Gunneridae</taxon>
        <taxon>Pentapetalae</taxon>
        <taxon>Saxifragales</taxon>
        <taxon>Altingiaceae</taxon>
        <taxon>Liquidambar</taxon>
    </lineage>
</organism>
<dbReference type="FunFam" id="3.10.450.10:FF:000011">
    <property type="entry name" value="Cysteine proteinase inhibitor"/>
    <property type="match status" value="1"/>
</dbReference>
<dbReference type="GO" id="GO:0004869">
    <property type="term" value="F:cysteine-type endopeptidase inhibitor activity"/>
    <property type="evidence" value="ECO:0007669"/>
    <property type="project" value="UniProtKB-KW"/>
</dbReference>
<feature type="transmembrane region" description="Helical" evidence="5">
    <location>
        <begin position="202"/>
        <end position="224"/>
    </location>
</feature>
<proteinExistence type="inferred from homology"/>
<dbReference type="SMART" id="SM00043">
    <property type="entry name" value="CY"/>
    <property type="match status" value="1"/>
</dbReference>
<gene>
    <name evidence="7" type="ORF">L1049_011462</name>
</gene>
<dbReference type="Proteomes" id="UP001415857">
    <property type="component" value="Unassembled WGS sequence"/>
</dbReference>
<name>A0AAP0WZT9_LIQFO</name>
<evidence type="ECO:0000256" key="4">
    <source>
        <dbReference type="RuleBase" id="RU362130"/>
    </source>
</evidence>
<dbReference type="PROSITE" id="PS00287">
    <property type="entry name" value="CYSTATIN"/>
    <property type="match status" value="1"/>
</dbReference>
<dbReference type="Pfam" id="PF16845">
    <property type="entry name" value="SQAPI"/>
    <property type="match status" value="1"/>
</dbReference>
<protein>
    <recommendedName>
        <fullName evidence="4">Cysteine proteinase inhibitor</fullName>
    </recommendedName>
</protein>
<dbReference type="SUPFAM" id="SSF54403">
    <property type="entry name" value="Cystatin/monellin"/>
    <property type="match status" value="2"/>
</dbReference>
<keyword evidence="5" id="KW-0472">Membrane</keyword>
<dbReference type="AlphaFoldDB" id="A0AAP0WZT9"/>
<keyword evidence="3 4" id="KW-0789">Thiol protease inhibitor</keyword>
<dbReference type="InterPro" id="IPR027214">
    <property type="entry name" value="Cystatin"/>
</dbReference>
<dbReference type="PANTHER" id="PTHR11413:SF103">
    <property type="entry name" value="CYSTEINE PROTEINASE INHIBITOR 12"/>
    <property type="match status" value="1"/>
</dbReference>
<feature type="chain" id="PRO_5042662877" description="Cysteine proteinase inhibitor" evidence="4">
    <location>
        <begin position="27"/>
        <end position="254"/>
    </location>
</feature>
<evidence type="ECO:0000313" key="7">
    <source>
        <dbReference type="EMBL" id="KAK9283226.1"/>
    </source>
</evidence>
<evidence type="ECO:0000256" key="3">
    <source>
        <dbReference type="ARBA" id="ARBA00022704"/>
    </source>
</evidence>
<dbReference type="InterPro" id="IPR046350">
    <property type="entry name" value="Cystatin_sf"/>
</dbReference>
<dbReference type="GO" id="GO:0006972">
    <property type="term" value="P:hyperosmotic response"/>
    <property type="evidence" value="ECO:0007669"/>
    <property type="project" value="UniProtKB-ARBA"/>
</dbReference>
<comment type="similarity">
    <text evidence="1 4">Belongs to the cystatin family. Phytocystatin subfamily.</text>
</comment>
<keyword evidence="4" id="KW-0732">Signal</keyword>
<accession>A0AAP0WZT9</accession>
<dbReference type="GO" id="GO:0009414">
    <property type="term" value="P:response to water deprivation"/>
    <property type="evidence" value="ECO:0007669"/>
    <property type="project" value="UniProtKB-ARBA"/>
</dbReference>